<dbReference type="Proteomes" id="UP000887013">
    <property type="component" value="Unassembled WGS sequence"/>
</dbReference>
<dbReference type="GO" id="GO:0050808">
    <property type="term" value="P:synapse organization"/>
    <property type="evidence" value="ECO:0007669"/>
    <property type="project" value="TreeGrafter"/>
</dbReference>
<dbReference type="Gene3D" id="2.60.40.10">
    <property type="entry name" value="Immunoglobulins"/>
    <property type="match status" value="2"/>
</dbReference>
<dbReference type="PANTHER" id="PTHR45080:SF34">
    <property type="entry name" value="MYOSIN LIGHT CHAIN KINASE, SMOOTH MUSCLE-LIKE"/>
    <property type="match status" value="1"/>
</dbReference>
<dbReference type="SUPFAM" id="SSF48726">
    <property type="entry name" value="Immunoglobulin"/>
    <property type="match status" value="1"/>
</dbReference>
<comment type="caution">
    <text evidence="3">The sequence shown here is derived from an EMBL/GenBank/DDBJ whole genome shotgun (WGS) entry which is preliminary data.</text>
</comment>
<dbReference type="GO" id="GO:0007156">
    <property type="term" value="P:homophilic cell adhesion via plasma membrane adhesion molecules"/>
    <property type="evidence" value="ECO:0007669"/>
    <property type="project" value="TreeGrafter"/>
</dbReference>
<dbReference type="AlphaFoldDB" id="A0A8X6IAT5"/>
<dbReference type="InterPro" id="IPR050958">
    <property type="entry name" value="Cell_Adh-Cytoskel_Orgn"/>
</dbReference>
<dbReference type="Pfam" id="PF13927">
    <property type="entry name" value="Ig_3"/>
    <property type="match status" value="1"/>
</dbReference>
<dbReference type="OrthoDB" id="6244967at2759"/>
<sequence>MHLRKSELNSLPGEEPKELFLMEGEPLSLSCKSPMGYPKPTIFWIIQSNTAYLHNITDYASEDAPYTCSATSMFRNEYKLENRIILKVVATDSSVKNEVPPIKLYVSPPNIPLVALIDQKLELNCIFGGTPLPEIVWSKKGCSLRNNCINAPNNTNGVEDETASVECVAGGISAHEVKWFTNGVPLKDVKPNPRRRLDNSANIMTIDVLKKFDTAVFQCNASNIQGYVFRDFYLVKIC</sequence>
<dbReference type="InterPro" id="IPR013783">
    <property type="entry name" value="Ig-like_fold"/>
</dbReference>
<dbReference type="GO" id="GO:0043025">
    <property type="term" value="C:neuronal cell body"/>
    <property type="evidence" value="ECO:0007669"/>
    <property type="project" value="TreeGrafter"/>
</dbReference>
<dbReference type="InterPro" id="IPR003599">
    <property type="entry name" value="Ig_sub"/>
</dbReference>
<proteinExistence type="predicted"/>
<dbReference type="EMBL" id="BMAW01089178">
    <property type="protein sequence ID" value="GFS38427.1"/>
    <property type="molecule type" value="Genomic_DNA"/>
</dbReference>
<evidence type="ECO:0000256" key="1">
    <source>
        <dbReference type="ARBA" id="ARBA00023319"/>
    </source>
</evidence>
<dbReference type="SMART" id="SM00409">
    <property type="entry name" value="IG"/>
    <property type="match status" value="2"/>
</dbReference>
<evidence type="ECO:0000313" key="3">
    <source>
        <dbReference type="EMBL" id="GFS38427.1"/>
    </source>
</evidence>
<accession>A0A8X6IAT5</accession>
<keyword evidence="1" id="KW-0393">Immunoglobulin domain</keyword>
<dbReference type="InterPro" id="IPR036179">
    <property type="entry name" value="Ig-like_dom_sf"/>
</dbReference>
<evidence type="ECO:0000259" key="2">
    <source>
        <dbReference type="PROSITE" id="PS50835"/>
    </source>
</evidence>
<name>A0A8X6IAT5_NEPPI</name>
<organism evidence="3 4">
    <name type="scientific">Nephila pilipes</name>
    <name type="common">Giant wood spider</name>
    <name type="synonym">Nephila maculata</name>
    <dbReference type="NCBI Taxonomy" id="299642"/>
    <lineage>
        <taxon>Eukaryota</taxon>
        <taxon>Metazoa</taxon>
        <taxon>Ecdysozoa</taxon>
        <taxon>Arthropoda</taxon>
        <taxon>Chelicerata</taxon>
        <taxon>Arachnida</taxon>
        <taxon>Araneae</taxon>
        <taxon>Araneomorphae</taxon>
        <taxon>Entelegynae</taxon>
        <taxon>Araneoidea</taxon>
        <taxon>Nephilidae</taxon>
        <taxon>Nephila</taxon>
    </lineage>
</organism>
<dbReference type="PROSITE" id="PS50835">
    <property type="entry name" value="IG_LIKE"/>
    <property type="match status" value="2"/>
</dbReference>
<keyword evidence="4" id="KW-1185">Reference proteome</keyword>
<gene>
    <name evidence="3" type="primary">Nrg</name>
    <name evidence="3" type="ORF">NPIL_423251</name>
</gene>
<dbReference type="GO" id="GO:0005886">
    <property type="term" value="C:plasma membrane"/>
    <property type="evidence" value="ECO:0007669"/>
    <property type="project" value="TreeGrafter"/>
</dbReference>
<feature type="domain" description="Ig-like" evidence="2">
    <location>
        <begin position="133"/>
        <end position="223"/>
    </location>
</feature>
<dbReference type="PANTHER" id="PTHR45080">
    <property type="entry name" value="CONTACTIN 5"/>
    <property type="match status" value="1"/>
</dbReference>
<dbReference type="GO" id="GO:0008046">
    <property type="term" value="F:axon guidance receptor activity"/>
    <property type="evidence" value="ECO:0007669"/>
    <property type="project" value="TreeGrafter"/>
</dbReference>
<reference evidence="3" key="1">
    <citation type="submission" date="2020-08" db="EMBL/GenBank/DDBJ databases">
        <title>Multicomponent nature underlies the extraordinary mechanical properties of spider dragline silk.</title>
        <authorList>
            <person name="Kono N."/>
            <person name="Nakamura H."/>
            <person name="Mori M."/>
            <person name="Yoshida Y."/>
            <person name="Ohtoshi R."/>
            <person name="Malay A.D."/>
            <person name="Moran D.A.P."/>
            <person name="Tomita M."/>
            <person name="Numata K."/>
            <person name="Arakawa K."/>
        </authorList>
    </citation>
    <scope>NUCLEOTIDE SEQUENCE</scope>
</reference>
<dbReference type="InterPro" id="IPR007110">
    <property type="entry name" value="Ig-like_dom"/>
</dbReference>
<protein>
    <submittedName>
        <fullName evidence="3">Neuroglian</fullName>
    </submittedName>
</protein>
<evidence type="ECO:0000313" key="4">
    <source>
        <dbReference type="Proteomes" id="UP000887013"/>
    </source>
</evidence>
<dbReference type="GO" id="GO:0030424">
    <property type="term" value="C:axon"/>
    <property type="evidence" value="ECO:0007669"/>
    <property type="project" value="TreeGrafter"/>
</dbReference>
<feature type="domain" description="Ig-like" evidence="2">
    <location>
        <begin position="12"/>
        <end position="81"/>
    </location>
</feature>